<sequence>MTTTGSTKQKLWATLYDPLGIESNLEICQAKWLSFTLPMLQQWFNRDVDRTKLLNMVPQNRATHSTRSNSAANNESAHAQDPSLTFPSVHVVDMLRPTQVDGVSCGVFCAAQAYSYVSERDR</sequence>
<keyword evidence="3" id="KW-1185">Reference proteome</keyword>
<evidence type="ECO:0000256" key="1">
    <source>
        <dbReference type="SAM" id="MobiDB-lite"/>
    </source>
</evidence>
<dbReference type="EMBL" id="JAENGY010001489">
    <property type="protein sequence ID" value="KAG6948905.1"/>
    <property type="molecule type" value="Genomic_DNA"/>
</dbReference>
<feature type="region of interest" description="Disordered" evidence="1">
    <location>
        <begin position="58"/>
        <end position="82"/>
    </location>
</feature>
<feature type="compositionally biased region" description="Low complexity" evidence="1">
    <location>
        <begin position="68"/>
        <end position="77"/>
    </location>
</feature>
<reference evidence="2" key="1">
    <citation type="submission" date="2021-01" db="EMBL/GenBank/DDBJ databases">
        <title>Phytophthora aleatoria, a newly-described species from Pinus radiata is distinct from Phytophthora cactorum isolates based on comparative genomics.</title>
        <authorList>
            <person name="Mcdougal R."/>
            <person name="Panda P."/>
            <person name="Williams N."/>
            <person name="Studholme D.J."/>
        </authorList>
    </citation>
    <scope>NUCLEOTIDE SEQUENCE</scope>
    <source>
        <strain evidence="2">NZFS 4037</strain>
    </source>
</reference>
<comment type="caution">
    <text evidence="2">The sequence shown here is derived from an EMBL/GenBank/DDBJ whole genome shotgun (WGS) entry which is preliminary data.</text>
</comment>
<feature type="compositionally biased region" description="Polar residues" evidence="1">
    <location>
        <begin position="58"/>
        <end position="67"/>
    </location>
</feature>
<evidence type="ECO:0008006" key="4">
    <source>
        <dbReference type="Google" id="ProtNLM"/>
    </source>
</evidence>
<dbReference type="AlphaFoldDB" id="A0A8J5MDQ7"/>
<organism evidence="2 3">
    <name type="scientific">Phytophthora aleatoria</name>
    <dbReference type="NCBI Taxonomy" id="2496075"/>
    <lineage>
        <taxon>Eukaryota</taxon>
        <taxon>Sar</taxon>
        <taxon>Stramenopiles</taxon>
        <taxon>Oomycota</taxon>
        <taxon>Peronosporomycetes</taxon>
        <taxon>Peronosporales</taxon>
        <taxon>Peronosporaceae</taxon>
        <taxon>Phytophthora</taxon>
    </lineage>
</organism>
<dbReference type="Proteomes" id="UP000709295">
    <property type="component" value="Unassembled WGS sequence"/>
</dbReference>
<name>A0A8J5MDQ7_9STRA</name>
<accession>A0A8J5MDQ7</accession>
<proteinExistence type="predicted"/>
<evidence type="ECO:0000313" key="2">
    <source>
        <dbReference type="EMBL" id="KAG6948905.1"/>
    </source>
</evidence>
<protein>
    <recommendedName>
        <fullName evidence="4">Ubiquitin-like protease family profile domain-containing protein</fullName>
    </recommendedName>
</protein>
<gene>
    <name evidence="2" type="ORF">JG688_00014875</name>
</gene>
<evidence type="ECO:0000313" key="3">
    <source>
        <dbReference type="Proteomes" id="UP000709295"/>
    </source>
</evidence>